<dbReference type="Proteomes" id="UP000594261">
    <property type="component" value="Chromosome 11"/>
</dbReference>
<dbReference type="GO" id="GO:0006952">
    <property type="term" value="P:defense response"/>
    <property type="evidence" value="ECO:0007669"/>
    <property type="project" value="InterPro"/>
</dbReference>
<evidence type="ECO:0000313" key="3">
    <source>
        <dbReference type="EnsemblPlants" id="QL11p051348:mrna"/>
    </source>
</evidence>
<feature type="domain" description="TIR" evidence="2">
    <location>
        <begin position="11"/>
        <end position="177"/>
    </location>
</feature>
<keyword evidence="1" id="KW-0520">NAD</keyword>
<dbReference type="PANTHER" id="PTHR11017">
    <property type="entry name" value="LEUCINE-RICH REPEAT-CONTAINING PROTEIN"/>
    <property type="match status" value="1"/>
</dbReference>
<dbReference type="PANTHER" id="PTHR11017:SF570">
    <property type="entry name" value="DISEASE RESISTANCE PROTEIN (TIR-NBS CLASS)-RELATED"/>
    <property type="match status" value="1"/>
</dbReference>
<evidence type="ECO:0000313" key="4">
    <source>
        <dbReference type="Proteomes" id="UP000594261"/>
    </source>
</evidence>
<dbReference type="Gene3D" id="3.80.10.10">
    <property type="entry name" value="Ribonuclease Inhibitor"/>
    <property type="match status" value="1"/>
</dbReference>
<evidence type="ECO:0000256" key="1">
    <source>
        <dbReference type="ARBA" id="ARBA00023027"/>
    </source>
</evidence>
<dbReference type="InterPro" id="IPR032675">
    <property type="entry name" value="LRR_dom_sf"/>
</dbReference>
<dbReference type="Gene3D" id="3.40.50.10140">
    <property type="entry name" value="Toll/interleukin-1 receptor homology (TIR) domain"/>
    <property type="match status" value="1"/>
</dbReference>
<dbReference type="FunFam" id="3.40.50.10140:FF:000007">
    <property type="entry name" value="Disease resistance protein (TIR-NBS-LRR class)"/>
    <property type="match status" value="1"/>
</dbReference>
<keyword evidence="4" id="KW-1185">Reference proteome</keyword>
<reference evidence="3" key="2">
    <citation type="submission" date="2021-01" db="UniProtKB">
        <authorList>
            <consortium name="EnsemblPlants"/>
        </authorList>
    </citation>
    <scope>IDENTIFICATION</scope>
</reference>
<sequence>MNSTSSSTHQWEYDVFLNFRGEDTSYSFTGHLYKALCDKDVYTFMYDKLRRGENISEELLKTIKRSMISVIVFSENYASSKWCLDELVWILECRKNLGQLVLPVFYGINSSELRKQERKFGVELAKHEKNFKDNICKVQIWRAALKEVGSLSGFHYDNDCLESKFIQGIIKWISSTTLNRTRLFVAKYPIGVDSRATKIEKILNIESNDIQMVVIHGLGGIGKSGTNKIRCIMLNPPKPITLELHAQAFRRMKNIKFLIVNNVHIDGCLEYLPNSIVMLDLPNCSFSLPSNVCLQQLVYFNMPYRNIRIHKLFKQVLPFENLKGINLRHCESIQKLPKLRAPNLEILDLSCCTNLVEIHEPTGFLDKLKTWYLTGCKKLRALPRRLKFKSLEHFYLDSCQSIEELPKLCAPDLKTLNLSNCKHLVKVIAKRIARWKQVGESQGILPSTEFSSHRPDYSLAEILEPNTENCEFIVLGSEIPNGFDHQSNGNSISFMVGRNWRFPYPFAVYVALGLTNGSCYVVDIDINGCLEIRYASVFLEKSESSCLWFFSGPFCEWENELSYLNLSKQSHFKVTCRIKMENCYYHRKLMDSTAMIKKLGVHVECICSPHKSSLPLLPLFHSSCNEGDIGHANAMETTNTTGFEYDLKGFQGDLNMSLSVPEFANDDFDFNLCPP</sequence>
<dbReference type="SMART" id="SM00255">
    <property type="entry name" value="TIR"/>
    <property type="match status" value="1"/>
</dbReference>
<dbReference type="SUPFAM" id="SSF52200">
    <property type="entry name" value="Toll/Interleukin receptor TIR domain"/>
    <property type="match status" value="1"/>
</dbReference>
<dbReference type="EMBL" id="LRBV02000011">
    <property type="status" value="NOT_ANNOTATED_CDS"/>
    <property type="molecule type" value="Genomic_DNA"/>
</dbReference>
<dbReference type="GO" id="GO:0007165">
    <property type="term" value="P:signal transduction"/>
    <property type="evidence" value="ECO:0007669"/>
    <property type="project" value="InterPro"/>
</dbReference>
<reference evidence="3 4" key="1">
    <citation type="journal article" date="2016" name="G3 (Bethesda)">
        <title>First Draft Assembly and Annotation of the Genome of a California Endemic Oak Quercus lobata Nee (Fagaceae).</title>
        <authorList>
            <person name="Sork V.L."/>
            <person name="Fitz-Gibbon S.T."/>
            <person name="Puiu D."/>
            <person name="Crepeau M."/>
            <person name="Gugger P.F."/>
            <person name="Sherman R."/>
            <person name="Stevens K."/>
            <person name="Langley C.H."/>
            <person name="Pellegrini M."/>
            <person name="Salzberg S.L."/>
        </authorList>
    </citation>
    <scope>NUCLEOTIDE SEQUENCE [LARGE SCALE GENOMIC DNA]</scope>
    <source>
        <strain evidence="3 4">cv. SW786</strain>
    </source>
</reference>
<dbReference type="Gramene" id="QL11p051348:mrna">
    <property type="protein sequence ID" value="QL11p051348:mrna"/>
    <property type="gene ID" value="QL11p051348"/>
</dbReference>
<accession>A0A7N2N0D8</accession>
<dbReference type="SUPFAM" id="SSF52058">
    <property type="entry name" value="L domain-like"/>
    <property type="match status" value="1"/>
</dbReference>
<dbReference type="InParanoid" id="A0A7N2N0D8"/>
<dbReference type="InterPro" id="IPR035897">
    <property type="entry name" value="Toll_tir_struct_dom_sf"/>
</dbReference>
<evidence type="ECO:0000259" key="2">
    <source>
        <dbReference type="PROSITE" id="PS50104"/>
    </source>
</evidence>
<dbReference type="Pfam" id="PF01582">
    <property type="entry name" value="TIR"/>
    <property type="match status" value="1"/>
</dbReference>
<dbReference type="InterPro" id="IPR044974">
    <property type="entry name" value="Disease_R_plants"/>
</dbReference>
<dbReference type="PROSITE" id="PS50104">
    <property type="entry name" value="TIR"/>
    <property type="match status" value="1"/>
</dbReference>
<dbReference type="AlphaFoldDB" id="A0A7N2N0D8"/>
<dbReference type="OMA" id="CEWENEL"/>
<name>A0A7N2N0D8_QUELO</name>
<proteinExistence type="predicted"/>
<organism evidence="3 4">
    <name type="scientific">Quercus lobata</name>
    <name type="common">Valley oak</name>
    <dbReference type="NCBI Taxonomy" id="97700"/>
    <lineage>
        <taxon>Eukaryota</taxon>
        <taxon>Viridiplantae</taxon>
        <taxon>Streptophyta</taxon>
        <taxon>Embryophyta</taxon>
        <taxon>Tracheophyta</taxon>
        <taxon>Spermatophyta</taxon>
        <taxon>Magnoliopsida</taxon>
        <taxon>eudicotyledons</taxon>
        <taxon>Gunneridae</taxon>
        <taxon>Pentapetalae</taxon>
        <taxon>rosids</taxon>
        <taxon>fabids</taxon>
        <taxon>Fagales</taxon>
        <taxon>Fagaceae</taxon>
        <taxon>Quercus</taxon>
    </lineage>
</organism>
<dbReference type="InterPro" id="IPR000157">
    <property type="entry name" value="TIR_dom"/>
</dbReference>
<protein>
    <recommendedName>
        <fullName evidence="2">TIR domain-containing protein</fullName>
    </recommendedName>
</protein>
<dbReference type="EnsemblPlants" id="QL11p051348:mrna">
    <property type="protein sequence ID" value="QL11p051348:mrna"/>
    <property type="gene ID" value="QL11p051348"/>
</dbReference>